<dbReference type="Pfam" id="PF10213">
    <property type="entry name" value="MRP-S28"/>
    <property type="match status" value="1"/>
</dbReference>
<name>S9PZJ1_SCHOY</name>
<keyword evidence="2" id="KW-0689">Ribosomal protein</keyword>
<dbReference type="InterPro" id="IPR019349">
    <property type="entry name" value="Ribosomal_mS35_mit"/>
</dbReference>
<keyword evidence="2" id="KW-0687">Ribonucleoprotein</keyword>
<accession>S9PZJ1</accession>
<evidence type="ECO:0000259" key="1">
    <source>
        <dbReference type="Pfam" id="PF10213"/>
    </source>
</evidence>
<dbReference type="AlphaFoldDB" id="S9PZJ1"/>
<dbReference type="HOGENOM" id="CLU_072379_0_0_1"/>
<evidence type="ECO:0000313" key="3">
    <source>
        <dbReference type="Proteomes" id="UP000016088"/>
    </source>
</evidence>
<keyword evidence="3" id="KW-1185">Reference proteome</keyword>
<sequence length="217" mass="25362">MLRNILLKRRLFSTTSFSRFQFSRATYEPPSSFEPRDEAYMNELENDIHQNNVSLGLMLEHSKVRQYYRKAAYELPSLTMYSEPYRPRSVDQVLVFESPIEMSSTATPVSKVVLKFKVSNLPHLQNNERHVLKLLSGVRYNPETDEVKMSCNKYPSSLQNKLFLAECLNSLISESKRLKTKFADVPLDIRHVKKKKQDLRFPKAWLEQSLQGPTEKE</sequence>
<proteinExistence type="predicted"/>
<evidence type="ECO:0000313" key="2">
    <source>
        <dbReference type="EMBL" id="EPX74476.1"/>
    </source>
</evidence>
<dbReference type="InterPro" id="IPR039848">
    <property type="entry name" value="Ribosomal_mS35_mt"/>
</dbReference>
<dbReference type="GeneID" id="25030938"/>
<gene>
    <name evidence="2" type="ORF">SOCG_01960</name>
</gene>
<dbReference type="VEuPathDB" id="FungiDB:SOCG_01960"/>
<dbReference type="eggNOG" id="KOG3933">
    <property type="taxonomic scope" value="Eukaryota"/>
</dbReference>
<dbReference type="OMA" id="AMNLKWA"/>
<dbReference type="PANTHER" id="PTHR13490:SF0">
    <property type="entry name" value="SMALL RIBOSOMAL SUBUNIT PROTEIN MS35"/>
    <property type="match status" value="1"/>
</dbReference>
<feature type="domain" description="Small ribosomal subunit protein mS35 mitochondrial conserved" evidence="1">
    <location>
        <begin position="84"/>
        <end position="205"/>
    </location>
</feature>
<organism evidence="2 3">
    <name type="scientific">Schizosaccharomyces octosporus (strain yFS286)</name>
    <name type="common">Fission yeast</name>
    <name type="synonym">Octosporomyces octosporus</name>
    <dbReference type="NCBI Taxonomy" id="483514"/>
    <lineage>
        <taxon>Eukaryota</taxon>
        <taxon>Fungi</taxon>
        <taxon>Dikarya</taxon>
        <taxon>Ascomycota</taxon>
        <taxon>Taphrinomycotina</taxon>
        <taxon>Schizosaccharomycetes</taxon>
        <taxon>Schizosaccharomycetales</taxon>
        <taxon>Schizosaccharomycetaceae</taxon>
        <taxon>Schizosaccharomyces</taxon>
    </lineage>
</organism>
<dbReference type="PANTHER" id="PTHR13490">
    <property type="entry name" value="MITOCHONDRIAL 28S RIBOSOMAL PROTEIN S28"/>
    <property type="match status" value="1"/>
</dbReference>
<dbReference type="GO" id="GO:0005763">
    <property type="term" value="C:mitochondrial small ribosomal subunit"/>
    <property type="evidence" value="ECO:0007669"/>
    <property type="project" value="TreeGrafter"/>
</dbReference>
<dbReference type="RefSeq" id="XP_013015908.1">
    <property type="nucleotide sequence ID" value="XM_013160454.1"/>
</dbReference>
<dbReference type="EMBL" id="KE503206">
    <property type="protein sequence ID" value="EPX74476.1"/>
    <property type="molecule type" value="Genomic_DNA"/>
</dbReference>
<dbReference type="OrthoDB" id="283424at2759"/>
<dbReference type="GO" id="GO:0003735">
    <property type="term" value="F:structural constituent of ribosome"/>
    <property type="evidence" value="ECO:0007669"/>
    <property type="project" value="InterPro"/>
</dbReference>
<reference evidence="2 3" key="1">
    <citation type="journal article" date="2011" name="Science">
        <title>Comparative functional genomics of the fission yeasts.</title>
        <authorList>
            <person name="Rhind N."/>
            <person name="Chen Z."/>
            <person name="Yassour M."/>
            <person name="Thompson D.A."/>
            <person name="Haas B.J."/>
            <person name="Habib N."/>
            <person name="Wapinski I."/>
            <person name="Roy S."/>
            <person name="Lin M.F."/>
            <person name="Heiman D.I."/>
            <person name="Young S.K."/>
            <person name="Furuya K."/>
            <person name="Guo Y."/>
            <person name="Pidoux A."/>
            <person name="Chen H.M."/>
            <person name="Robbertse B."/>
            <person name="Goldberg J.M."/>
            <person name="Aoki K."/>
            <person name="Bayne E.H."/>
            <person name="Berlin A.M."/>
            <person name="Desjardins C.A."/>
            <person name="Dobbs E."/>
            <person name="Dukaj L."/>
            <person name="Fan L."/>
            <person name="FitzGerald M.G."/>
            <person name="French C."/>
            <person name="Gujja S."/>
            <person name="Hansen K."/>
            <person name="Keifenheim D."/>
            <person name="Levin J.Z."/>
            <person name="Mosher R.A."/>
            <person name="Mueller C.A."/>
            <person name="Pfiffner J."/>
            <person name="Priest M."/>
            <person name="Russ C."/>
            <person name="Smialowska A."/>
            <person name="Swoboda P."/>
            <person name="Sykes S.M."/>
            <person name="Vaughn M."/>
            <person name="Vengrova S."/>
            <person name="Yoder R."/>
            <person name="Zeng Q."/>
            <person name="Allshire R."/>
            <person name="Baulcombe D."/>
            <person name="Birren B.W."/>
            <person name="Brown W."/>
            <person name="Ekwall K."/>
            <person name="Kellis M."/>
            <person name="Leatherwood J."/>
            <person name="Levin H."/>
            <person name="Margalit H."/>
            <person name="Martienssen R."/>
            <person name="Nieduszynski C.A."/>
            <person name="Spatafora J.W."/>
            <person name="Friedman N."/>
            <person name="Dalgaard J.Z."/>
            <person name="Baumann P."/>
            <person name="Niki H."/>
            <person name="Regev A."/>
            <person name="Nusbaum C."/>
        </authorList>
    </citation>
    <scope>NUCLEOTIDE SEQUENCE [LARGE SCALE GENOMIC DNA]</scope>
    <source>
        <strain evidence="3">yFS286</strain>
    </source>
</reference>
<protein>
    <submittedName>
        <fullName evidence="2">Ribosomal protein subunit S24</fullName>
    </submittedName>
</protein>
<dbReference type="GO" id="GO:0032543">
    <property type="term" value="P:mitochondrial translation"/>
    <property type="evidence" value="ECO:0007669"/>
    <property type="project" value="InterPro"/>
</dbReference>
<dbReference type="Proteomes" id="UP000016088">
    <property type="component" value="Unassembled WGS sequence"/>
</dbReference>